<sequence length="68" mass="7434">VRGVKRMVEADKDCPAILLQIAAVRAALGKVSQIVLEDHIETCVVKAVQEGKGDEAIEELRDAIARFF</sequence>
<dbReference type="GO" id="GO:0006355">
    <property type="term" value="P:regulation of DNA-templated transcription"/>
    <property type="evidence" value="ECO:0007669"/>
    <property type="project" value="InterPro"/>
</dbReference>
<feature type="non-terminal residue" evidence="1">
    <location>
        <position position="1"/>
    </location>
</feature>
<gene>
    <name evidence="1" type="ORF">S03H2_11703</name>
</gene>
<evidence type="ECO:0000313" key="1">
    <source>
        <dbReference type="EMBL" id="GAH43646.1"/>
    </source>
</evidence>
<protein>
    <submittedName>
        <fullName evidence="1">Uncharacterized protein</fullName>
    </submittedName>
</protein>
<dbReference type="Gene3D" id="1.20.58.1000">
    <property type="entry name" value="Metal-sensitive repressor, helix protomer"/>
    <property type="match status" value="1"/>
</dbReference>
<accession>X1FDC3</accession>
<dbReference type="InterPro" id="IPR003735">
    <property type="entry name" value="Metal_Tscrpt_repr"/>
</dbReference>
<dbReference type="PANTHER" id="PTHR33677:SF3">
    <property type="entry name" value="COPPER-SENSING TRANSCRIPTIONAL REPRESSOR RICR"/>
    <property type="match status" value="1"/>
</dbReference>
<dbReference type="Pfam" id="PF02583">
    <property type="entry name" value="Trns_repr_metal"/>
    <property type="match status" value="1"/>
</dbReference>
<dbReference type="GO" id="GO:0003677">
    <property type="term" value="F:DNA binding"/>
    <property type="evidence" value="ECO:0007669"/>
    <property type="project" value="InterPro"/>
</dbReference>
<comment type="caution">
    <text evidence="1">The sequence shown here is derived from an EMBL/GenBank/DDBJ whole genome shotgun (WGS) entry which is preliminary data.</text>
</comment>
<reference evidence="1" key="1">
    <citation type="journal article" date="2014" name="Front. Microbiol.">
        <title>High frequency of phylogenetically diverse reductive dehalogenase-homologous genes in deep subseafloor sedimentary metagenomes.</title>
        <authorList>
            <person name="Kawai M."/>
            <person name="Futagami T."/>
            <person name="Toyoda A."/>
            <person name="Takaki Y."/>
            <person name="Nishi S."/>
            <person name="Hori S."/>
            <person name="Arai W."/>
            <person name="Tsubouchi T."/>
            <person name="Morono Y."/>
            <person name="Uchiyama I."/>
            <person name="Ito T."/>
            <person name="Fujiyama A."/>
            <person name="Inagaki F."/>
            <person name="Takami H."/>
        </authorList>
    </citation>
    <scope>NUCLEOTIDE SEQUENCE</scope>
    <source>
        <strain evidence="1">Expedition CK06-06</strain>
    </source>
</reference>
<proteinExistence type="predicted"/>
<dbReference type="EMBL" id="BARU01005963">
    <property type="protein sequence ID" value="GAH43646.1"/>
    <property type="molecule type" value="Genomic_DNA"/>
</dbReference>
<dbReference type="GO" id="GO:0046872">
    <property type="term" value="F:metal ion binding"/>
    <property type="evidence" value="ECO:0007669"/>
    <property type="project" value="InterPro"/>
</dbReference>
<dbReference type="AlphaFoldDB" id="X1FDC3"/>
<name>X1FDC3_9ZZZZ</name>
<dbReference type="PANTHER" id="PTHR33677">
    <property type="entry name" value="TRANSCRIPTIONAL REPRESSOR FRMR-RELATED"/>
    <property type="match status" value="1"/>
</dbReference>
<dbReference type="InterPro" id="IPR038390">
    <property type="entry name" value="Metal_Tscrpt_repr_sf"/>
</dbReference>
<organism evidence="1">
    <name type="scientific">marine sediment metagenome</name>
    <dbReference type="NCBI Taxonomy" id="412755"/>
    <lineage>
        <taxon>unclassified sequences</taxon>
        <taxon>metagenomes</taxon>
        <taxon>ecological metagenomes</taxon>
    </lineage>
</organism>
<dbReference type="CDD" id="cd10148">
    <property type="entry name" value="CsoR-like_DUF156"/>
    <property type="match status" value="1"/>
</dbReference>